<accession>A0A2S5Z5N4</accession>
<organism evidence="1 2">
    <name type="scientific">Marinobacter maroccanus</name>
    <dbReference type="NCBI Taxonomy" id="2055143"/>
    <lineage>
        <taxon>Bacteria</taxon>
        <taxon>Pseudomonadati</taxon>
        <taxon>Pseudomonadota</taxon>
        <taxon>Gammaproteobacteria</taxon>
        <taxon>Pseudomonadales</taxon>
        <taxon>Marinobacteraceae</taxon>
        <taxon>Marinobacter</taxon>
    </lineage>
</organism>
<gene>
    <name evidence="1" type="ORF">KEHDKFFH_18235</name>
</gene>
<dbReference type="EMBL" id="PSSX01000024">
    <property type="protein sequence ID" value="PPI82663.1"/>
    <property type="molecule type" value="Genomic_DNA"/>
</dbReference>
<name>A0A2S5Z5N4_9GAMM</name>
<dbReference type="InterPro" id="IPR037914">
    <property type="entry name" value="SpoVT-AbrB_sf"/>
</dbReference>
<reference evidence="1 2" key="1">
    <citation type="submission" date="2018-01" db="EMBL/GenBank/DDBJ databases">
        <title>Complete genome sequences of the type strains of Marinobacter flavimaris and Marinobacter maroccanus.</title>
        <authorList>
            <person name="Palau M."/>
            <person name="Boujida N."/>
            <person name="Manresa A."/>
            <person name="Minana-Galbis D."/>
        </authorList>
    </citation>
    <scope>NUCLEOTIDE SEQUENCE [LARGE SCALE GENOMIC DNA]</scope>
    <source>
        <strain evidence="1 2">N4</strain>
    </source>
</reference>
<protein>
    <submittedName>
        <fullName evidence="1">AbrB family transcriptional regulator</fullName>
    </submittedName>
</protein>
<comment type="caution">
    <text evidence="1">The sequence shown here is derived from an EMBL/GenBank/DDBJ whole genome shotgun (WGS) entry which is preliminary data.</text>
</comment>
<keyword evidence="2" id="KW-1185">Reference proteome</keyword>
<evidence type="ECO:0000313" key="2">
    <source>
        <dbReference type="Proteomes" id="UP000239917"/>
    </source>
</evidence>
<sequence>MATTRIFKSGNSWAVRIPADMAYDRTDVELTVERVGDEIRIRPARRLTGLADKFHGFSADFMEDREGEEDQERDGL</sequence>
<proteinExistence type="predicted"/>
<evidence type="ECO:0000313" key="1">
    <source>
        <dbReference type="EMBL" id="PPI82663.1"/>
    </source>
</evidence>
<dbReference type="OrthoDB" id="5298361at2"/>
<dbReference type="AlphaFoldDB" id="A0A2S5Z5N4"/>
<dbReference type="NCBIfam" id="NF040493">
    <property type="entry name" value="TA_anti_VapB"/>
    <property type="match status" value="1"/>
</dbReference>
<dbReference type="Gene3D" id="2.10.260.10">
    <property type="match status" value="1"/>
</dbReference>
<dbReference type="SUPFAM" id="SSF89447">
    <property type="entry name" value="AbrB/MazE/MraZ-like"/>
    <property type="match status" value="1"/>
</dbReference>
<dbReference type="InterPro" id="IPR047976">
    <property type="entry name" value="Anti_VapB2-like"/>
</dbReference>
<dbReference type="RefSeq" id="WP_104323223.1">
    <property type="nucleotide sequence ID" value="NZ_PSSX01000024.1"/>
</dbReference>
<dbReference type="Proteomes" id="UP000239917">
    <property type="component" value="Unassembled WGS sequence"/>
</dbReference>